<evidence type="ECO:0000256" key="4">
    <source>
        <dbReference type="ARBA" id="ARBA00022691"/>
    </source>
</evidence>
<keyword evidence="3" id="KW-0489">Methyltransferase</keyword>
<dbReference type="InterPro" id="IPR039530">
    <property type="entry name" value="L_methyltransferase_rhabdo"/>
</dbReference>
<evidence type="ECO:0000256" key="11">
    <source>
        <dbReference type="ARBA" id="ARBA00031012"/>
    </source>
</evidence>
<dbReference type="EC" id="2.1.1.375" evidence="9"/>
<dbReference type="NCBIfam" id="TIGR04198">
    <property type="entry name" value="paramyx_RNAcap"/>
    <property type="match status" value="1"/>
</dbReference>
<name>A0AAN0LJ79_9VIRU</name>
<dbReference type="InterPro" id="IPR014023">
    <property type="entry name" value="Mononeg_RNA_pol_cat"/>
</dbReference>
<evidence type="ECO:0000259" key="16">
    <source>
        <dbReference type="PROSITE" id="PS51590"/>
    </source>
</evidence>
<dbReference type="PROSITE" id="PS51590">
    <property type="entry name" value="SAM_MT_MNV_L"/>
    <property type="match status" value="1"/>
</dbReference>
<proteinExistence type="predicted"/>
<feature type="domain" description="RdRp catalytic" evidence="15">
    <location>
        <begin position="628"/>
        <end position="814"/>
    </location>
</feature>
<evidence type="ECO:0000256" key="13">
    <source>
        <dbReference type="ARBA" id="ARBA00047370"/>
    </source>
</evidence>
<keyword evidence="17" id="KW-0696">RNA-directed RNA polymerase</keyword>
<dbReference type="Pfam" id="PF14318">
    <property type="entry name" value="Mononeg_mRNAcap"/>
    <property type="match status" value="1"/>
</dbReference>
<dbReference type="GO" id="GO:0016787">
    <property type="term" value="F:hydrolase activity"/>
    <property type="evidence" value="ECO:0007669"/>
    <property type="project" value="UniProtKB-KW"/>
</dbReference>
<dbReference type="Pfam" id="PF21080">
    <property type="entry name" value="Methyltrans_Mon_1st"/>
    <property type="match status" value="1"/>
</dbReference>
<keyword evidence="17" id="KW-0548">Nucleotidyltransferase</keyword>
<evidence type="ECO:0000256" key="8">
    <source>
        <dbReference type="ARBA" id="ARBA00024499"/>
    </source>
</evidence>
<dbReference type="InterPro" id="IPR048397">
    <property type="entry name" value="Methyltrans_Mon_CD"/>
</dbReference>
<comment type="catalytic activity">
    <reaction evidence="7">
        <text>a 5'-end triphospho-adenylyl-adenylyl-cytidylyl-adenosine in mRNA + GDP + H(+) = a 5'-end (5'-triphosphoguanosine)-adenylyl-adenylyl-cytidylyl-adenosine in mRNA + diphosphate</text>
        <dbReference type="Rhea" id="RHEA:65436"/>
        <dbReference type="Rhea" id="RHEA-COMP:16797"/>
        <dbReference type="Rhea" id="RHEA-COMP:16799"/>
        <dbReference type="ChEBI" id="CHEBI:15378"/>
        <dbReference type="ChEBI" id="CHEBI:33019"/>
        <dbReference type="ChEBI" id="CHEBI:58189"/>
        <dbReference type="ChEBI" id="CHEBI:156484"/>
        <dbReference type="ChEBI" id="CHEBI:156503"/>
        <dbReference type="EC" id="2.7.7.88"/>
    </reaction>
</comment>
<evidence type="ECO:0000259" key="15">
    <source>
        <dbReference type="PROSITE" id="PS50526"/>
    </source>
</evidence>
<evidence type="ECO:0000256" key="5">
    <source>
        <dbReference type="ARBA" id="ARBA00022801"/>
    </source>
</evidence>
<evidence type="ECO:0000256" key="7">
    <source>
        <dbReference type="ARBA" id="ARBA00024494"/>
    </source>
</evidence>
<dbReference type="InterPro" id="IPR025786">
    <property type="entry name" value="Mononega_L_MeTrfase"/>
</dbReference>
<evidence type="ECO:0000256" key="9">
    <source>
        <dbReference type="ARBA" id="ARBA00026099"/>
    </source>
</evidence>
<dbReference type="Pfam" id="PF00946">
    <property type="entry name" value="Mononeg_RNA_pol"/>
    <property type="match status" value="1"/>
</dbReference>
<reference evidence="17" key="1">
    <citation type="submission" date="2024-02" db="EMBL/GenBank/DDBJ databases">
        <authorList>
            <person name="Martyn C."/>
            <person name="Kistler A.L."/>
        </authorList>
    </citation>
    <scope>NUCLEOTIDE SEQUENCE</scope>
    <source>
        <strain evidence="17">CA005</strain>
    </source>
</reference>
<protein>
    <recommendedName>
        <fullName evidence="11">Replicase</fullName>
        <ecNumber evidence="9">2.1.1.375</ecNumber>
        <ecNumber evidence="1">2.7.7.48</ecNumber>
        <ecNumber evidence="2">2.7.7.88</ecNumber>
    </recommendedName>
    <alternativeName>
        <fullName evidence="10">Transcriptase</fullName>
    </alternativeName>
</protein>
<dbReference type="GO" id="GO:0004482">
    <property type="term" value="F:mRNA 5'-cap (guanine-N7-)-methyltransferase activity"/>
    <property type="evidence" value="ECO:0007669"/>
    <property type="project" value="InterPro"/>
</dbReference>
<sequence length="2200" mass="249290">MDCLWEDEDFTTTPDEDALMEDLFDPVYLEDIQATIKRISRKHTGPLINVDYNLNSPLLTERPDAVLRSLQGFVIEERLAQVPGVKHAITVLKTLDQNWDNVKATTDFHKWVADEVFQQDLQTNKFSDRLTSSLEKNGDAVQVLEAFWTHLTGDKHALPRDPLKTDWIKGRIDHPSLPRLLTDGEWFWFFHRMVLMLNSSTPEERTNLALSEADDLRWTVEERGESFLASSDHSPVGTVYIVPGYVFLKSKGRLLNRDMTLMIKDTLVARFASKMSLVNRADQQDGPEALLKLTAFYKAGDLLMSQMDNDVFDAIKLIEPHGLYQMSVIANKHRPLLPVDSSFRYHLASSLMSLEEEHGVDTAPLFDIIKEEASPRQVLLYYGSFRHWGHPFLDYQDGLEKLYSQVQMDKDIDVSYANALASDLAFMVLEKEFFTQRQWFVDIDQMDPQDPLRPHIQNQTWPTPLEIQSYGDRWHLLPLTPCYTVPQTIDPAVLYSDKSHSMTRSEVINHVRMYPNREIPSRKVLRTALETEQVNIKEFLSEVNERGLSRDDLVIGLKGKEREVKKEGRFFSLMSWKLRQYFVATEHLIKELYVPLFSGLTMADDLTKVTKKLLDSSLHQGKVDYSSICVANHVDYQKWNNHQRGAANNPVFRVMGQFLGLPELFVRTHEFFETSLVYYGPRPDLMEVQGDTMISKAEFPVCWEGQQGGLEGLRQKGWSIVNLLVLLREAKTRNTLVRTLAQGDNQVICNTYRLPQSTDQDETEQRIAEVIRNNEAIMTAVSAGTGKLGLLINRDETMQSTDFLSYGKVPVYRGNILPLEAKRWSRVTCVTNDQLPSLSNVLSTISTNAITIAQHSPSLLDPTVNYVFFGVMALCIIEYHDTLLQRGIDRDLATATDHQRRTFYLRALFLDPSVGGTSGTSLSRFLIRQFPDPVTESLSFWKAIHENSSNRYILSVALEAGHPRLGSISKENWMKLLERPSSLNIPKGLSAITLLRNEIRRSLEQNVDRVRNETFAQAIKYLHEHEHELVSFLETITPLFPRFLSEFKAGTFLGLTESLVGLFQNAKTIRNNFSHQFATRVAIMLRLSEEISVKALQGDHIPMPGRQLWSCSASHADTLREMSWGSPVVGTTVPHPLEYLNRVTDGTPPCTGCSAIGGMVDYVTVCYPQGFQDTSEIRGPLPAYLGSRTAESTSLFHPWEKESVVPLVDRAARLRTAINWFIEPSDPVAKSILNNLSALTGEDWSEEITSFTRTGSALHRFFCTRQSNGGFASISPTPLTHLVVTADTMTTLSEMNYDFMFQSSLVYAETVSVERNRRQEVPSIAHHFHLSCDCCIRPIYDVKLSSQHTYHPPDRSIIIRNMCGTPAFWNRSRAGLPLAEGNWDSLPVLPRSFHIGTSQGLMFGLLTVDRNPDANDGSLFPNVIGPKMSTRPYMLGILRGLYMAAAYNVAYHRSAQQLKRPKDLLEGSVLSLIHHLSRQPGFATMVTQTELMGELKNVAHRIPPSYPPSQSDISGLIINYFTHHVLDRTLREPKYRSVGKDLWIFADAKTPRLSGLSIISHRLYHLFQESRVEGKLKMELTEIKGLISYYCSRKLLSPMEESSLPEPDITLLRQLCSSVLWCTQEVRHAARSAPAPPISRRVPRSTQFAFQRWGPEYTGYTRMTSIDYSNIPSQVQHSVLIPKINDPLINGLRIGQLATGAHYKLRCLLNGFSHVRGFICGGDGSGGMTSALLRLYPTALGIFNSLMTLEGRSLRGTTPGPPSAVACMDQRYRFRCVNIATCWTEPSDLRDQKTWENFTRLKELYNMDIDLIVFDFEYRDYQSSVQIERLMAHYVPVLLSPQGRLIYKTYGTVIVETNARGLSRIGSLFRTVELGWTELSGSFTSELYMVCDSPLVRRLEGNFATTSSVTSALQHCCARRTLLQELSRACHLSPKHLISGISPELLPSPLIEITTLLITMGLSPSYADEVSEVLRIQMSQPLMIRPVCFAVLSLLSNAILDITPERSSEKYKPPSDQRLQRHLSFFLGVWLFLVWSTGEVTWYERVHQFLNGPITYLYEVIVTRGIRAARPSLKWDWSFEAGHPKTLQKPELLSLTSRVIRAFAAAFPERESRAGDWDFQCTHLDNILCRFNRNLTSRLLLSNTGIFYPMFGPKSGKWAAPIPITNTITEALESQVEEALRSRSALLGVEEADEAGAWMA</sequence>
<evidence type="ECO:0000256" key="6">
    <source>
        <dbReference type="ARBA" id="ARBA00023268"/>
    </source>
</evidence>
<dbReference type="EC" id="2.7.7.48" evidence="1"/>
<comment type="catalytic activity">
    <reaction evidence="13">
        <text>a 5'-end (5'-triphosphoguanosine)-adenylyl-adenylyl-cytidylyl-adenosine in mRNA + 2 S-adenosyl-L-methionine = a 5'-end (N(7)-methyl 5'-triphosphoguanosine)-(2'-O-methyladenylyl)-adenylyl-cytidylyl-adenosine in mRNA + 2 S-adenosyl-L-homocysteine + H(+)</text>
        <dbReference type="Rhea" id="RHEA:65376"/>
        <dbReference type="Rhea" id="RHEA-COMP:16797"/>
        <dbReference type="Rhea" id="RHEA-COMP:16798"/>
        <dbReference type="ChEBI" id="CHEBI:15378"/>
        <dbReference type="ChEBI" id="CHEBI:57856"/>
        <dbReference type="ChEBI" id="CHEBI:59789"/>
        <dbReference type="ChEBI" id="CHEBI:156483"/>
        <dbReference type="ChEBI" id="CHEBI:156484"/>
        <dbReference type="EC" id="2.1.1.375"/>
    </reaction>
</comment>
<evidence type="ECO:0000256" key="2">
    <source>
        <dbReference type="ARBA" id="ARBA00012582"/>
    </source>
</evidence>
<keyword evidence="5" id="KW-0378">Hydrolase</keyword>
<evidence type="ECO:0000256" key="10">
    <source>
        <dbReference type="ARBA" id="ARBA00030436"/>
    </source>
</evidence>
<evidence type="ECO:0000256" key="1">
    <source>
        <dbReference type="ARBA" id="ARBA00012494"/>
    </source>
</evidence>
<comment type="catalytic activity">
    <reaction evidence="12">
        <text>a 5'-end (5'-triphosphoguanosine)-adenylyl-adenylyl-cytidylyl-adenosine in mRNA + S-adenosyl-L-methionine = a 5'-end (5'-triphosphoguanosine)-(2'-O-methyladenylyl)-adenylyl-cytidylyl-adenosine in mRNA + S-adenosyl-L-homocysteine + H(+)</text>
        <dbReference type="Rhea" id="RHEA:65380"/>
        <dbReference type="Rhea" id="RHEA-COMP:16797"/>
        <dbReference type="Rhea" id="RHEA-COMP:16801"/>
        <dbReference type="ChEBI" id="CHEBI:15378"/>
        <dbReference type="ChEBI" id="CHEBI:57856"/>
        <dbReference type="ChEBI" id="CHEBI:59789"/>
        <dbReference type="ChEBI" id="CHEBI:156482"/>
        <dbReference type="ChEBI" id="CHEBI:156484"/>
    </reaction>
</comment>
<evidence type="ECO:0000313" key="17">
    <source>
        <dbReference type="EMBL" id="WZL61378.1"/>
    </source>
</evidence>
<dbReference type="PROSITE" id="PS50526">
    <property type="entry name" value="RDRP_SSRNA_NEG_NONSEG"/>
    <property type="match status" value="1"/>
</dbReference>
<dbReference type="InterPro" id="IPR039736">
    <property type="entry name" value="L_poly_C"/>
</dbReference>
<dbReference type="GO" id="GO:0003968">
    <property type="term" value="F:RNA-directed RNA polymerase activity"/>
    <property type="evidence" value="ECO:0007669"/>
    <property type="project" value="UniProtKB-KW"/>
</dbReference>
<comment type="catalytic activity">
    <reaction evidence="8">
        <text>a 5'-end (5'-triphosphoguanosine)-(2'-O-methyladenylyl)-adenylyl-cytidylyl-adenosine in mRNA + S-adenosyl-L-methionine = a 5'-end (N(7)-methyl 5'-triphosphoguanosine)-(2'-O-methyladenylyl)-adenylyl-cytidylyl-adenosine in mRNA + S-adenosyl-L-homocysteine</text>
        <dbReference type="Rhea" id="RHEA:65440"/>
        <dbReference type="Rhea" id="RHEA-COMP:16798"/>
        <dbReference type="Rhea" id="RHEA-COMP:16801"/>
        <dbReference type="ChEBI" id="CHEBI:57856"/>
        <dbReference type="ChEBI" id="CHEBI:59789"/>
        <dbReference type="ChEBI" id="CHEBI:156482"/>
        <dbReference type="ChEBI" id="CHEBI:156483"/>
    </reaction>
</comment>
<dbReference type="Pfam" id="PF21081">
    <property type="entry name" value="Methyltrans_Mon_3rd"/>
    <property type="match status" value="1"/>
</dbReference>
<keyword evidence="6" id="KW-0511">Multifunctional enzyme</keyword>
<dbReference type="InterPro" id="IPR048398">
    <property type="entry name" value="Methyltrans_Mon_C"/>
</dbReference>
<evidence type="ECO:0000256" key="3">
    <source>
        <dbReference type="ARBA" id="ARBA00022603"/>
    </source>
</evidence>
<keyword evidence="4" id="KW-0949">S-adenosyl-L-methionine</keyword>
<evidence type="ECO:0000256" key="14">
    <source>
        <dbReference type="ARBA" id="ARBA00048548"/>
    </source>
</evidence>
<evidence type="ECO:0000256" key="12">
    <source>
        <dbReference type="ARBA" id="ARBA00047332"/>
    </source>
</evidence>
<accession>A0AAN0LJ79</accession>
<comment type="catalytic activity">
    <reaction evidence="14">
        <text>GTP + H2O = GDP + phosphate + H(+)</text>
        <dbReference type="Rhea" id="RHEA:19669"/>
        <dbReference type="ChEBI" id="CHEBI:15377"/>
        <dbReference type="ChEBI" id="CHEBI:15378"/>
        <dbReference type="ChEBI" id="CHEBI:37565"/>
        <dbReference type="ChEBI" id="CHEBI:43474"/>
        <dbReference type="ChEBI" id="CHEBI:58189"/>
    </reaction>
</comment>
<dbReference type="InterPro" id="IPR026890">
    <property type="entry name" value="Mononeg_mRNAcap"/>
</dbReference>
<keyword evidence="17" id="KW-0808">Transferase</keyword>
<dbReference type="GO" id="GO:0005524">
    <property type="term" value="F:ATP binding"/>
    <property type="evidence" value="ECO:0007669"/>
    <property type="project" value="InterPro"/>
</dbReference>
<feature type="domain" description="Mononegavirus-type SAM-dependent 2'-O-MTase" evidence="16">
    <location>
        <begin position="1693"/>
        <end position="1890"/>
    </location>
</feature>
<organism evidence="17">
    <name type="scientific">Lobos virus</name>
    <dbReference type="NCBI Taxonomy" id="3139875"/>
    <lineage>
        <taxon>Viruses</taxon>
        <taxon>Riboviria</taxon>
    </lineage>
</organism>
<dbReference type="EC" id="2.7.7.88" evidence="2"/>
<dbReference type="Pfam" id="PF14314">
    <property type="entry name" value="Methyltrans_Mon_2nd"/>
    <property type="match status" value="1"/>
</dbReference>
<dbReference type="EMBL" id="PP415829">
    <property type="protein sequence ID" value="WZL61378.1"/>
    <property type="molecule type" value="Genomic_RNA"/>
</dbReference>